<keyword evidence="2" id="KW-0378">Hydrolase</keyword>
<dbReference type="Proteomes" id="UP000468901">
    <property type="component" value="Unassembled WGS sequence"/>
</dbReference>
<dbReference type="PANTHER" id="PTHR43194:SF2">
    <property type="entry name" value="PEROXISOMAL MEMBRANE PROTEIN LPX1"/>
    <property type="match status" value="1"/>
</dbReference>
<dbReference type="PRINTS" id="PR00111">
    <property type="entry name" value="ABHYDROLASE"/>
</dbReference>
<gene>
    <name evidence="2" type="ORF">F2P47_05615</name>
</gene>
<comment type="caution">
    <text evidence="2">The sequence shown here is derived from an EMBL/GenBank/DDBJ whole genome shotgun (WGS) entry which is preliminary data.</text>
</comment>
<dbReference type="AlphaFoldDB" id="A0A6N6VLU6"/>
<protein>
    <submittedName>
        <fullName evidence="2">Alpha/beta fold hydrolase</fullName>
    </submittedName>
</protein>
<accession>A0A6N6VLU6</accession>
<dbReference type="InterPro" id="IPR000073">
    <property type="entry name" value="AB_hydrolase_1"/>
</dbReference>
<organism evidence="2 3">
    <name type="scientific">Parvibaculum sedimenti</name>
    <dbReference type="NCBI Taxonomy" id="2608632"/>
    <lineage>
        <taxon>Bacteria</taxon>
        <taxon>Pseudomonadati</taxon>
        <taxon>Pseudomonadota</taxon>
        <taxon>Alphaproteobacteria</taxon>
        <taxon>Hyphomicrobiales</taxon>
        <taxon>Parvibaculaceae</taxon>
        <taxon>Parvibaculum</taxon>
    </lineage>
</organism>
<dbReference type="GO" id="GO:0016787">
    <property type="term" value="F:hydrolase activity"/>
    <property type="evidence" value="ECO:0007669"/>
    <property type="project" value="UniProtKB-KW"/>
</dbReference>
<feature type="domain" description="AB hydrolase-1" evidence="1">
    <location>
        <begin position="70"/>
        <end position="326"/>
    </location>
</feature>
<evidence type="ECO:0000313" key="3">
    <source>
        <dbReference type="Proteomes" id="UP000468901"/>
    </source>
</evidence>
<evidence type="ECO:0000259" key="1">
    <source>
        <dbReference type="Pfam" id="PF12697"/>
    </source>
</evidence>
<dbReference type="Gene3D" id="3.40.50.1820">
    <property type="entry name" value="alpha/beta hydrolase"/>
    <property type="match status" value="1"/>
</dbReference>
<dbReference type="EMBL" id="WESC01000004">
    <property type="protein sequence ID" value="KAB7741223.1"/>
    <property type="molecule type" value="Genomic_DNA"/>
</dbReference>
<name>A0A6N6VLU6_9HYPH</name>
<keyword evidence="3" id="KW-1185">Reference proteome</keyword>
<proteinExistence type="predicted"/>
<sequence>MLDDARASRGGRRLPFKAQTRFSESGVMTVSSVNLHIGDSVPARRELVLKDGEISFLEWKQEKDLPALHFAHANGFNGMTYRSLLSPLASRFHIRAWDARGHGMTRLSADPTDHRRWTIFRDDLIRFIEPFVEESGGPVLLGGHSMGGATSLMVAAERPDLVRGLVLVDPVMVPRSARLMMKLFRMLGRKGGPLSLADGAERRRAVFPDRATMTKAYKGRGAFRTWPEEVIADYVEGGTKTRDDGQAELACAPAWEAANFRAQDHDIWADLARLQTPLTLIYAGIGSTCRAPAPDLLGQRDPRATLLRIGRATHFIPMEFPDAVRREMLDLDARLGD</sequence>
<dbReference type="InterPro" id="IPR029058">
    <property type="entry name" value="AB_hydrolase_fold"/>
</dbReference>
<evidence type="ECO:0000313" key="2">
    <source>
        <dbReference type="EMBL" id="KAB7741223.1"/>
    </source>
</evidence>
<dbReference type="SUPFAM" id="SSF53474">
    <property type="entry name" value="alpha/beta-Hydrolases"/>
    <property type="match status" value="1"/>
</dbReference>
<dbReference type="InterPro" id="IPR050228">
    <property type="entry name" value="Carboxylesterase_BioH"/>
</dbReference>
<dbReference type="PANTHER" id="PTHR43194">
    <property type="entry name" value="HYDROLASE ALPHA/BETA FOLD FAMILY"/>
    <property type="match status" value="1"/>
</dbReference>
<dbReference type="Pfam" id="PF12697">
    <property type="entry name" value="Abhydrolase_6"/>
    <property type="match status" value="1"/>
</dbReference>
<reference evidence="2 3" key="1">
    <citation type="submission" date="2019-09" db="EMBL/GenBank/DDBJ databases">
        <title>Parvibaculum sedimenti sp. nov., isolated from sediment.</title>
        <authorList>
            <person name="Wang Y."/>
        </authorList>
    </citation>
    <scope>NUCLEOTIDE SEQUENCE [LARGE SCALE GENOMIC DNA]</scope>
    <source>
        <strain evidence="2 3">HXT-9</strain>
    </source>
</reference>